<proteinExistence type="inferred from homology"/>
<name>A0A1H5UZ94_9ACTN</name>
<dbReference type="Pfam" id="PF00128">
    <property type="entry name" value="Alpha-amylase"/>
    <property type="match status" value="2"/>
</dbReference>
<dbReference type="AlphaFoldDB" id="A0A1H5UZ94"/>
<comment type="catalytic activity">
    <reaction evidence="1">
        <text>D-maltose = alpha,alpha-trehalose</text>
        <dbReference type="Rhea" id="RHEA:15145"/>
        <dbReference type="ChEBI" id="CHEBI:16551"/>
        <dbReference type="ChEBI" id="CHEBI:17306"/>
        <dbReference type="EC" id="5.4.99.16"/>
    </reaction>
</comment>
<dbReference type="Gene3D" id="3.20.20.80">
    <property type="entry name" value="Glycosidases"/>
    <property type="match status" value="1"/>
</dbReference>
<dbReference type="InterPro" id="IPR017853">
    <property type="entry name" value="GH"/>
</dbReference>
<sequence length="637" mass="73176">MTETPSSGVMPEERSDLDEQIQDSTAHAAETFGDVPSDAVQLAGEPIPDTFTHDKPRDPYWYKHAVFYEVLIRGFTDSNEDGTGDLRGLIQRLDYLQWLGIDCIWLLPIYASPLRDGGYDISDYTRILPEFGDLGDFVELIDEAHRRGIRVIADLVMNHTSDQHPWFQASRSDPEGPYGDFYMWSDTDDKYSDARIIFVDTEASNWTYDPVRGQYYWHRFFSHQPDLNYDNPAVQEAMLEVLRFWLDLGIDGFRLDAVPYLYAREGTNCENLPETHAYLKRVRAEVDRLYPDRVLLAEANQWPADVVEYFGDPATGGDECHMAFHFPVMPRIFMAVRREQRYPISEIMAQTPKIPEHCQWGIFLRNHDELTLEMVTDEERDYMYTEYAKDPRMKANIGIRRRLAPLLDNDRNQLELFTALLLSLPGSPVIYYGDEIGMGDNIWLGDRDGVRTPMQWTPDRNAGFSRCDPARLYLPLIMDPIYGYQAVNVEAQQKNSGSLLHWTRKMIEIRKRHPVFGLGTYVELPASNPSVLAFVREYGDDRVLCVNNLSRFPQPVELDLRRFEGSTPVECMGGVQFPAIGELPYLLTLPGHGFYWFVLPPPVTPPGEQAVEPEVPAHPVRERPDPPTTPHEGDEVR</sequence>
<evidence type="ECO:0000259" key="9">
    <source>
        <dbReference type="SMART" id="SM00642"/>
    </source>
</evidence>
<keyword evidence="6" id="KW-0413">Isomerase</keyword>
<dbReference type="EC" id="5.4.99.16" evidence="3"/>
<feature type="region of interest" description="Disordered" evidence="8">
    <location>
        <begin position="1"/>
        <end position="21"/>
    </location>
</feature>
<dbReference type="InterPro" id="IPR045857">
    <property type="entry name" value="O16G_dom_2"/>
</dbReference>
<protein>
    <recommendedName>
        <fullName evidence="3">maltose alpha-D-glucosyltransferase</fullName>
        <ecNumber evidence="3">5.4.99.16</ecNumber>
    </recommendedName>
    <alternativeName>
        <fullName evidence="7">Maltose alpha-D-glucosyltransferase</fullName>
    </alternativeName>
</protein>
<dbReference type="Pfam" id="PF16657">
    <property type="entry name" value="Malt_amylase_C"/>
    <property type="match status" value="1"/>
</dbReference>
<dbReference type="FunFam" id="3.20.20.80:FF:000055">
    <property type="entry name" value="Trehalose synthase"/>
    <property type="match status" value="1"/>
</dbReference>
<dbReference type="PANTHER" id="PTHR10357">
    <property type="entry name" value="ALPHA-AMYLASE FAMILY MEMBER"/>
    <property type="match status" value="1"/>
</dbReference>
<evidence type="ECO:0000256" key="1">
    <source>
        <dbReference type="ARBA" id="ARBA00001595"/>
    </source>
</evidence>
<dbReference type="GO" id="GO:0047471">
    <property type="term" value="F:maltose alpha-D-glucosyltransferase activity"/>
    <property type="evidence" value="ECO:0007669"/>
    <property type="project" value="UniProtKB-EC"/>
</dbReference>
<dbReference type="InterPro" id="IPR006047">
    <property type="entry name" value="GH13_cat_dom"/>
</dbReference>
<gene>
    <name evidence="10" type="ORF">SAMN04489712_10278</name>
</gene>
<dbReference type="NCBIfam" id="TIGR02456">
    <property type="entry name" value="treS_nterm"/>
    <property type="match status" value="1"/>
</dbReference>
<dbReference type="GO" id="GO:0046872">
    <property type="term" value="F:metal ion binding"/>
    <property type="evidence" value="ECO:0007669"/>
    <property type="project" value="UniProtKB-KW"/>
</dbReference>
<dbReference type="SUPFAM" id="SSF51011">
    <property type="entry name" value="Glycosyl hydrolase domain"/>
    <property type="match status" value="1"/>
</dbReference>
<dbReference type="Proteomes" id="UP000236723">
    <property type="component" value="Unassembled WGS sequence"/>
</dbReference>
<feature type="compositionally biased region" description="Basic and acidic residues" evidence="8">
    <location>
        <begin position="619"/>
        <end position="637"/>
    </location>
</feature>
<dbReference type="GO" id="GO:0005975">
    <property type="term" value="P:carbohydrate metabolic process"/>
    <property type="evidence" value="ECO:0007669"/>
    <property type="project" value="InterPro"/>
</dbReference>
<dbReference type="InterPro" id="IPR012810">
    <property type="entry name" value="TreS/a-amylase_N"/>
</dbReference>
<evidence type="ECO:0000256" key="5">
    <source>
        <dbReference type="ARBA" id="ARBA00022837"/>
    </source>
</evidence>
<evidence type="ECO:0000256" key="8">
    <source>
        <dbReference type="SAM" id="MobiDB-lite"/>
    </source>
</evidence>
<accession>A0A1H5UZ94</accession>
<feature type="region of interest" description="Disordered" evidence="8">
    <location>
        <begin position="607"/>
        <end position="637"/>
    </location>
</feature>
<keyword evidence="5" id="KW-0106">Calcium</keyword>
<feature type="domain" description="Glycosyl hydrolase family 13 catalytic" evidence="9">
    <location>
        <begin position="69"/>
        <end position="471"/>
    </location>
</feature>
<evidence type="ECO:0000313" key="10">
    <source>
        <dbReference type="EMBL" id="SEF79781.1"/>
    </source>
</evidence>
<comment type="similarity">
    <text evidence="2">Belongs to the glycosyl hydrolase 13 family. TreS subfamily.</text>
</comment>
<organism evidence="10 11">
    <name type="scientific">Thermomonospora echinospora</name>
    <dbReference type="NCBI Taxonomy" id="1992"/>
    <lineage>
        <taxon>Bacteria</taxon>
        <taxon>Bacillati</taxon>
        <taxon>Actinomycetota</taxon>
        <taxon>Actinomycetes</taxon>
        <taxon>Streptosporangiales</taxon>
        <taxon>Thermomonosporaceae</taxon>
        <taxon>Thermomonospora</taxon>
    </lineage>
</organism>
<dbReference type="Gene3D" id="2.60.40.1180">
    <property type="entry name" value="Golgi alpha-mannosidase II"/>
    <property type="match status" value="1"/>
</dbReference>
<dbReference type="SMART" id="SM00642">
    <property type="entry name" value="Aamy"/>
    <property type="match status" value="1"/>
</dbReference>
<dbReference type="InterPro" id="IPR013780">
    <property type="entry name" value="Glyco_hydro_b"/>
</dbReference>
<evidence type="ECO:0000256" key="4">
    <source>
        <dbReference type="ARBA" id="ARBA00022723"/>
    </source>
</evidence>
<evidence type="ECO:0000256" key="3">
    <source>
        <dbReference type="ARBA" id="ARBA00012619"/>
    </source>
</evidence>
<evidence type="ECO:0000313" key="11">
    <source>
        <dbReference type="Proteomes" id="UP000236723"/>
    </source>
</evidence>
<dbReference type="PANTHER" id="PTHR10357:SF219">
    <property type="entry name" value="MALTOSE ALPHA-D-GLUCOSYLTRANSFERASE"/>
    <property type="match status" value="1"/>
</dbReference>
<dbReference type="SUPFAM" id="SSF51445">
    <property type="entry name" value="(Trans)glycosidases"/>
    <property type="match status" value="1"/>
</dbReference>
<evidence type="ECO:0000256" key="7">
    <source>
        <dbReference type="ARBA" id="ARBA00031378"/>
    </source>
</evidence>
<keyword evidence="11" id="KW-1185">Reference proteome</keyword>
<dbReference type="CDD" id="cd11334">
    <property type="entry name" value="AmyAc_TreS"/>
    <property type="match status" value="1"/>
</dbReference>
<dbReference type="Gene3D" id="3.90.400.10">
    <property type="entry name" value="Oligo-1,6-glucosidase, Domain 2"/>
    <property type="match status" value="1"/>
</dbReference>
<keyword evidence="4" id="KW-0479">Metal-binding</keyword>
<evidence type="ECO:0000256" key="6">
    <source>
        <dbReference type="ARBA" id="ARBA00023235"/>
    </source>
</evidence>
<reference evidence="11" key="1">
    <citation type="submission" date="2016-10" db="EMBL/GenBank/DDBJ databases">
        <authorList>
            <person name="Varghese N."/>
            <person name="Submissions S."/>
        </authorList>
    </citation>
    <scope>NUCLEOTIDE SEQUENCE [LARGE SCALE GENOMIC DNA]</scope>
    <source>
        <strain evidence="11">DSM 43163</strain>
    </source>
</reference>
<dbReference type="EMBL" id="FNVO01000002">
    <property type="protein sequence ID" value="SEF79781.1"/>
    <property type="molecule type" value="Genomic_DNA"/>
</dbReference>
<dbReference type="InterPro" id="IPR032091">
    <property type="entry name" value="Malt_amylase-like_C"/>
</dbReference>
<evidence type="ECO:0000256" key="2">
    <source>
        <dbReference type="ARBA" id="ARBA00005496"/>
    </source>
</evidence>